<evidence type="ECO:0000256" key="9">
    <source>
        <dbReference type="ARBA" id="ARBA00022821"/>
    </source>
</evidence>
<keyword evidence="20" id="KW-1185">Reference proteome</keyword>
<dbReference type="GO" id="GO:0042973">
    <property type="term" value="F:glucan endo-1,3-beta-D-glucosidase activity"/>
    <property type="evidence" value="ECO:0007669"/>
    <property type="project" value="UniProtKB-EC"/>
</dbReference>
<evidence type="ECO:0000256" key="3">
    <source>
        <dbReference type="ARBA" id="ARBA00008773"/>
    </source>
</evidence>
<keyword evidence="7 17" id="KW-0732">Signal</keyword>
<dbReference type="Gene3D" id="3.20.20.80">
    <property type="entry name" value="Glycosidases"/>
    <property type="match status" value="1"/>
</dbReference>
<evidence type="ECO:0000256" key="8">
    <source>
        <dbReference type="ARBA" id="ARBA00022801"/>
    </source>
</evidence>
<feature type="signal peptide" evidence="17">
    <location>
        <begin position="1"/>
        <end position="21"/>
    </location>
</feature>
<evidence type="ECO:0000256" key="4">
    <source>
        <dbReference type="ARBA" id="ARBA00012780"/>
    </source>
</evidence>
<dbReference type="PROSITE" id="PS00587">
    <property type="entry name" value="GLYCOSYL_HYDROL_F17"/>
    <property type="match status" value="1"/>
</dbReference>
<dbReference type="Proteomes" id="UP000655225">
    <property type="component" value="Unassembled WGS sequence"/>
</dbReference>
<proteinExistence type="inferred from homology"/>
<feature type="compositionally biased region" description="Low complexity" evidence="16">
    <location>
        <begin position="366"/>
        <end position="379"/>
    </location>
</feature>
<comment type="subcellular location">
    <subcellularLocation>
        <location evidence="2">Cell membrane</location>
        <topology evidence="2">Lipid-anchor</topology>
        <topology evidence="2">GPI-anchor</topology>
    </subcellularLocation>
</comment>
<keyword evidence="5" id="KW-1003">Cell membrane</keyword>
<dbReference type="GO" id="GO:0006952">
    <property type="term" value="P:defense response"/>
    <property type="evidence" value="ECO:0007669"/>
    <property type="project" value="UniProtKB-KW"/>
</dbReference>
<evidence type="ECO:0000256" key="14">
    <source>
        <dbReference type="RuleBase" id="RU004335"/>
    </source>
</evidence>
<evidence type="ECO:0000256" key="15">
    <source>
        <dbReference type="RuleBase" id="RU004336"/>
    </source>
</evidence>
<evidence type="ECO:0000256" key="6">
    <source>
        <dbReference type="ARBA" id="ARBA00022622"/>
    </source>
</evidence>
<keyword evidence="13 15" id="KW-0326">Glycosidase</keyword>
<dbReference type="PANTHER" id="PTHR32227">
    <property type="entry name" value="GLUCAN ENDO-1,3-BETA-GLUCOSIDASE BG1-RELATED-RELATED"/>
    <property type="match status" value="1"/>
</dbReference>
<dbReference type="EMBL" id="JABCRI010000001">
    <property type="protein sequence ID" value="KAF8414156.1"/>
    <property type="molecule type" value="Genomic_DNA"/>
</dbReference>
<dbReference type="FunFam" id="3.20.20.80:FF:000002">
    <property type="entry name" value="Glucan endo-1,3-beta-glucosidase 3"/>
    <property type="match status" value="1"/>
</dbReference>
<evidence type="ECO:0000256" key="7">
    <source>
        <dbReference type="ARBA" id="ARBA00022729"/>
    </source>
</evidence>
<dbReference type="OMA" id="RVGTCYF"/>
<feature type="region of interest" description="Disordered" evidence="16">
    <location>
        <begin position="343"/>
        <end position="379"/>
    </location>
</feature>
<keyword evidence="11" id="KW-1015">Disulfide bond</keyword>
<dbReference type="SMART" id="SM00768">
    <property type="entry name" value="X8"/>
    <property type="match status" value="1"/>
</dbReference>
<evidence type="ECO:0000256" key="17">
    <source>
        <dbReference type="SAM" id="SignalP"/>
    </source>
</evidence>
<evidence type="ECO:0000256" key="13">
    <source>
        <dbReference type="ARBA" id="ARBA00023295"/>
    </source>
</evidence>
<keyword evidence="9" id="KW-0611">Plant defense</keyword>
<evidence type="ECO:0000256" key="1">
    <source>
        <dbReference type="ARBA" id="ARBA00000382"/>
    </source>
</evidence>
<feature type="compositionally biased region" description="Basic residues" evidence="16">
    <location>
        <begin position="350"/>
        <end position="363"/>
    </location>
</feature>
<dbReference type="GO" id="GO:0005886">
    <property type="term" value="C:plasma membrane"/>
    <property type="evidence" value="ECO:0007669"/>
    <property type="project" value="UniProtKB-SubCell"/>
</dbReference>
<protein>
    <recommendedName>
        <fullName evidence="4">glucan endo-1,3-beta-D-glucosidase</fullName>
        <ecNumber evidence="4">3.2.1.39</ecNumber>
    </recommendedName>
</protein>
<dbReference type="Gene3D" id="1.20.58.1040">
    <property type="match status" value="1"/>
</dbReference>
<dbReference type="GO" id="GO:0098552">
    <property type="term" value="C:side of membrane"/>
    <property type="evidence" value="ECO:0007669"/>
    <property type="project" value="UniProtKB-KW"/>
</dbReference>
<dbReference type="EC" id="3.2.1.39" evidence="4"/>
<dbReference type="Pfam" id="PF07983">
    <property type="entry name" value="X8"/>
    <property type="match status" value="1"/>
</dbReference>
<evidence type="ECO:0000313" key="19">
    <source>
        <dbReference type="EMBL" id="KAF8414156.1"/>
    </source>
</evidence>
<evidence type="ECO:0000256" key="2">
    <source>
        <dbReference type="ARBA" id="ARBA00004609"/>
    </source>
</evidence>
<comment type="caution">
    <text evidence="19">The sequence shown here is derived from an EMBL/GenBank/DDBJ whole genome shotgun (WGS) entry which is preliminary data.</text>
</comment>
<dbReference type="InterPro" id="IPR012946">
    <property type="entry name" value="X8"/>
</dbReference>
<accession>A0A835A405</accession>
<organism evidence="19 20">
    <name type="scientific">Tetracentron sinense</name>
    <name type="common">Spur-leaf</name>
    <dbReference type="NCBI Taxonomy" id="13715"/>
    <lineage>
        <taxon>Eukaryota</taxon>
        <taxon>Viridiplantae</taxon>
        <taxon>Streptophyta</taxon>
        <taxon>Embryophyta</taxon>
        <taxon>Tracheophyta</taxon>
        <taxon>Spermatophyta</taxon>
        <taxon>Magnoliopsida</taxon>
        <taxon>Trochodendrales</taxon>
        <taxon>Trochodendraceae</taxon>
        <taxon>Tetracentron</taxon>
    </lineage>
</organism>
<comment type="catalytic activity">
    <reaction evidence="1">
        <text>Hydrolysis of (1-&gt;3)-beta-D-glucosidic linkages in (1-&gt;3)-beta-D-glucans.</text>
        <dbReference type="EC" id="3.2.1.39"/>
    </reaction>
</comment>
<dbReference type="OrthoDB" id="941679at2759"/>
<evidence type="ECO:0000313" key="20">
    <source>
        <dbReference type="Proteomes" id="UP000655225"/>
    </source>
</evidence>
<dbReference type="GO" id="GO:0009506">
    <property type="term" value="C:plasmodesma"/>
    <property type="evidence" value="ECO:0007669"/>
    <property type="project" value="UniProtKB-ARBA"/>
</dbReference>
<keyword evidence="12" id="KW-0325">Glycoprotein</keyword>
<dbReference type="FunFam" id="1.20.58.1040:FF:000001">
    <property type="entry name" value="Glucan endo-1,3-beta-glucosidase 4"/>
    <property type="match status" value="1"/>
</dbReference>
<sequence length="470" mass="50843">MERLAISFFLLALSIFAFADAGSVGINYGRVANNLPSAVKVVQLLKSQGVDRVKLYDTDPTVLKALAGSGIKVVVALPNELLYSVAKRRSFAYTWVQKNVAAYYPSTQIQAIAVGNEVFVDPSNTTKFLVPAMRNVHAALVKYNLHSNIKVSSPVALSALQSSYPSSAGSFKTELLEPVIKPMLDFLRQTGSYLMVNAYPFFAYEANADVISLDYALFQDNPGVVDSGNGLRYFSLFDAQIDAVFAAMSALKYDDLKMVVTETGWPSKGDENETGASEDNAAAYNGNLVRRVLTGGGTPLRPQAALDVYLFALFNENQKPGPTSERNYGLFFPSEEKVYDIPLTPEGLKKQGKRQSKPVKGGKRQSAPVSGGVSTSSSGHSWCVANGKAGEKKLQAALDYACGEGGADCRQIQPGATCYDPNTLEAHASFAFNSYYQRKGRGIWTCDFEGAAFVVTQPPKYGKCELPTGY</sequence>
<keyword evidence="6" id="KW-0336">GPI-anchor</keyword>
<evidence type="ECO:0000256" key="12">
    <source>
        <dbReference type="ARBA" id="ARBA00023180"/>
    </source>
</evidence>
<name>A0A835A405_TETSI</name>
<dbReference type="InterPro" id="IPR044965">
    <property type="entry name" value="Glyco_hydro_17_plant"/>
</dbReference>
<evidence type="ECO:0000256" key="5">
    <source>
        <dbReference type="ARBA" id="ARBA00022475"/>
    </source>
</evidence>
<dbReference type="InterPro" id="IPR017853">
    <property type="entry name" value="GH"/>
</dbReference>
<dbReference type="GO" id="GO:0005975">
    <property type="term" value="P:carbohydrate metabolic process"/>
    <property type="evidence" value="ECO:0007669"/>
    <property type="project" value="InterPro"/>
</dbReference>
<dbReference type="SUPFAM" id="SSF51445">
    <property type="entry name" value="(Trans)glycosidases"/>
    <property type="match status" value="1"/>
</dbReference>
<feature type="chain" id="PRO_5032386591" description="glucan endo-1,3-beta-D-glucosidase" evidence="17">
    <location>
        <begin position="22"/>
        <end position="470"/>
    </location>
</feature>
<dbReference type="InterPro" id="IPR000490">
    <property type="entry name" value="Glyco_hydro_17"/>
</dbReference>
<evidence type="ECO:0000256" key="11">
    <source>
        <dbReference type="ARBA" id="ARBA00023157"/>
    </source>
</evidence>
<comment type="similarity">
    <text evidence="3 14">Belongs to the glycosyl hydrolase 17 family.</text>
</comment>
<dbReference type="AlphaFoldDB" id="A0A835A405"/>
<evidence type="ECO:0000259" key="18">
    <source>
        <dbReference type="SMART" id="SM00768"/>
    </source>
</evidence>
<keyword evidence="10" id="KW-0472">Membrane</keyword>
<evidence type="ECO:0000256" key="10">
    <source>
        <dbReference type="ARBA" id="ARBA00023136"/>
    </source>
</evidence>
<keyword evidence="6" id="KW-0449">Lipoprotein</keyword>
<reference evidence="19 20" key="1">
    <citation type="submission" date="2020-04" db="EMBL/GenBank/DDBJ databases">
        <title>Plant Genome Project.</title>
        <authorList>
            <person name="Zhang R.-G."/>
        </authorList>
    </citation>
    <scope>NUCLEOTIDE SEQUENCE [LARGE SCALE GENOMIC DNA]</scope>
    <source>
        <strain evidence="19">YNK0</strain>
        <tissue evidence="19">Leaf</tissue>
    </source>
</reference>
<feature type="domain" description="X8" evidence="18">
    <location>
        <begin position="381"/>
        <end position="466"/>
    </location>
</feature>
<dbReference type="Pfam" id="PF00332">
    <property type="entry name" value="Glyco_hydro_17"/>
    <property type="match status" value="1"/>
</dbReference>
<evidence type="ECO:0000256" key="16">
    <source>
        <dbReference type="SAM" id="MobiDB-lite"/>
    </source>
</evidence>
<keyword evidence="8 15" id="KW-0378">Hydrolase</keyword>
<gene>
    <name evidence="19" type="ORF">HHK36_002155</name>
</gene>